<evidence type="ECO:0000256" key="5">
    <source>
        <dbReference type="ARBA" id="ARBA00022692"/>
    </source>
</evidence>
<evidence type="ECO:0000313" key="14">
    <source>
        <dbReference type="Proteomes" id="UP000824890"/>
    </source>
</evidence>
<evidence type="ECO:0000256" key="6">
    <source>
        <dbReference type="ARBA" id="ARBA00022723"/>
    </source>
</evidence>
<dbReference type="InterPro" id="IPR001128">
    <property type="entry name" value="Cyt_P450"/>
</dbReference>
<name>A0ABQ8EPU5_BRANA</name>
<keyword evidence="4" id="KW-0349">Heme</keyword>
<dbReference type="InterPro" id="IPR002401">
    <property type="entry name" value="Cyt_P450_E_grp-I"/>
</dbReference>
<evidence type="ECO:0000256" key="1">
    <source>
        <dbReference type="ARBA" id="ARBA00001971"/>
    </source>
</evidence>
<evidence type="ECO:0000256" key="9">
    <source>
        <dbReference type="ARBA" id="ARBA00023004"/>
    </source>
</evidence>
<evidence type="ECO:0000256" key="10">
    <source>
        <dbReference type="ARBA" id="ARBA00023033"/>
    </source>
</evidence>
<evidence type="ECO:0000256" key="7">
    <source>
        <dbReference type="ARBA" id="ARBA00022989"/>
    </source>
</evidence>
<comment type="caution">
    <text evidence="13">The sequence shown here is derived from an EMBL/GenBank/DDBJ whole genome shotgun (WGS) entry which is preliminary data.</text>
</comment>
<evidence type="ECO:0000256" key="2">
    <source>
        <dbReference type="ARBA" id="ARBA00004167"/>
    </source>
</evidence>
<keyword evidence="14" id="KW-1185">Reference proteome</keyword>
<keyword evidence="8" id="KW-0560">Oxidoreductase</keyword>
<reference evidence="13 14" key="1">
    <citation type="submission" date="2021-05" db="EMBL/GenBank/DDBJ databases">
        <title>Genome Assembly of Synthetic Allotetraploid Brassica napus Reveals Homoeologous Exchanges between Subgenomes.</title>
        <authorList>
            <person name="Davis J.T."/>
        </authorList>
    </citation>
    <scope>NUCLEOTIDE SEQUENCE [LARGE SCALE GENOMIC DNA]</scope>
    <source>
        <strain evidence="14">cv. Da-Ae</strain>
        <tissue evidence="13">Seedling</tissue>
    </source>
</reference>
<evidence type="ECO:0000256" key="3">
    <source>
        <dbReference type="ARBA" id="ARBA00010617"/>
    </source>
</evidence>
<evidence type="ECO:0000256" key="11">
    <source>
        <dbReference type="ARBA" id="ARBA00023136"/>
    </source>
</evidence>
<sequence>GTLSGRKSSQPAESRVSERSSRDVFTTCSSSFNCGAVLIRVVNWVWITPKKLERYLRRQGLPGTPYTPLVGDIKKNIKMLMEARSKPISLTDDVIPYLLPLALKMFNSHELVVFGVRFYPTKNNKRMKAIDKEIDTILRGMVSKREDGEAEHNDLLGILLESSSEESGGNGLSVEEVLRECKLFYFAGQETTSVLLVWTMVLLSHHQDWQERAREEVRQILGDDNDTKPDIESLSHLKVEVDMSLPVVAAALMVVLAFFLTRVVNWVWIKPKKLESYLRRQGLPGTPYTPLVGDVKRNVNMLMEARSKPITLTDDITPRLLPLALKMFNSHGRTFFIWLGPVPTIMITNPEHIKEVFSKVYDFEKNASFPLVKLLVGGLASYKGDKWARHRRIINPAFHLEKIKNMVPAFYHCCSEVVGKWDKLVLDKGLSCEVDVWSWLVSMTADVISHAAFGSSYREGQRIFELQGELSSLIAQELKKPYIPGLSFFPTKKTKRMKAIDKEIDIILRGMVSKREAGEAENNDLLGILLESSSEESGGSGMSVEEVMRECKLFYFAGQETTSVLLVWTMILLSHHQDWQERAREEVRQILGDNINTKPDIDSLNNLKVMTMIFYEVLRLYPPVAELRRTVNKEMKLGEITLPAGVRVYIPTALVHRDPDLWGEDAGEFKPERFKDGISKATKNQVCYLPFGWGLRICIGQNFSLLEAKMAMALILQRFSFELSPSYVHSPQIVMTTQQMETSVASVAVSIVIAVVSWWVWRTLKWVWFKPKMLESYLRRQGIPGTPYTPLVGDLKKMSSMLTEARSKPIKLTDDVTPRVVPYPFHMLKTHGRTYYTWFGPIPTITIMDPEQIKEVFNNVYDFPKPHTFPLVRFIATGLASYDGDKWAKHRRIINPAFHLEKIKNMVPAFHQSCSEVVGKWDKLVLDGGLSCEVDVWPWLVSMTADDNRRMKAAAREIQVILRGIVNKRLLAREASDDLLGILLESNLGQDEGNGMSTEDVIEECKLFYFAGQETTSVLLVWTMVMLSQHQDWQARAREEVKQVFGDKKADAEGLNQLKVMTMILYEVLRLYPPVAQLIRAVHKEMKVGDLTLPGGVHINLPILLVQRDTELWGQDAGEFKPERFKDGLSKATKNQVSYFPFSWGPRICIGQSFALLEAKMAMALILQRFSFELSPSYVHAPYTMNMIFYEVLRLYPPVAELRRTVNKEMKLGYITLPAGVRVYIPTALVHRDPALWGEDAGEFKPERFKDGISKATKNHVCYLPFGWGLRICIGQSFSLLEAKMAMALILQRFSFELSPSYVHSPQIVMTTQQMETSVASVAVSIVIAVVSWWVWRTLKWVWFKPKMLESYLRRQGIPGTPYTPLVGDLKKMSSMLTEARSKPIKLTDDVTPRVVPYPFHMLKTHGRTYYTWFGPIPTITIMDPEQIKEVFNNVYDFPKPHTFPLVRFIATGLASYDGDKWAKHRRIINPAFHLEKIKNMVPAFHQSCSEVVGKWDKLVLDRGLSCEVDVWPWLVSMTADDNRRMKAAAREIQVILRGIVNKRLLAREASDDLLGILLESNLGQDEGTGMSTEDVIEECKLFYFAGQETTSVLLVWTMVMLSQHQDWQARAREEVKQVFGDKKADAEGLNQLKVMTMILYEVLRLYPPVAQLIRAVHKEMKVGDLTLPGGVHINLPILLVQRDTELWGQDAGEFKPERFKDGLSKATKNQVSYFPFSWGPRICIGQSFALLEAKMAMALILQRFSFELSPSYVHAPYTVMTIHPQFASAASVTVSVAIAAVLWWIWRTLNWVWFKPKMLESYLRRQGLVGTPYTLLVGDVKREYSMTTEARSKPIKLTDDIVPLVLPFPSHMLKTYGRTFFTWRGPIPTITITSPEQIKEVLNKIYDFQKPNTFALSRPVASGLFSYDGDKWAKHRRIINPAFHLEKIKNMVPAFHQSCSEVVGKWDNIVLDKGSSCEVDVWPWLMSMTADVISRTAFGSSYKEGQRIFELQAELSELIIQAFRKAFIPGYSYLPTKGNRRMKAAARESQAILRGIVNKRLRAIEAGEAPSQDLLGTLLESNLGQGKGNGMSIEDVIEECKLFYFAGQETTSVLLVWTMILLSQHQDWQARAREEVKQVFGDREPNAEGLNQLKVMTMILQEVLRLYPPVINMTRAIHKEMKLGGVTLPGGVNITLPIMLVQRDIQQWGNDAAEFKPERFKDGISKATKSQVSFIPFSWGPRICIGQNFAMLEAKMAMALIIQRFSFDLSPSYVHAPYTVFTLHPQFGAHLIMHKI</sequence>
<keyword evidence="9" id="KW-0408">Iron</keyword>
<evidence type="ECO:0000256" key="4">
    <source>
        <dbReference type="ARBA" id="ARBA00022617"/>
    </source>
</evidence>
<dbReference type="Gene3D" id="1.10.630.10">
    <property type="entry name" value="Cytochrome P450"/>
    <property type="match status" value="6"/>
</dbReference>
<feature type="transmembrane region" description="Helical" evidence="12">
    <location>
        <begin position="742"/>
        <end position="761"/>
    </location>
</feature>
<evidence type="ECO:0000256" key="12">
    <source>
        <dbReference type="SAM" id="Phobius"/>
    </source>
</evidence>
<keyword evidence="11 12" id="KW-0472">Membrane</keyword>
<feature type="non-terminal residue" evidence="13">
    <location>
        <position position="1"/>
    </location>
</feature>
<dbReference type="SUPFAM" id="SSF48264">
    <property type="entry name" value="Cytochrome P450"/>
    <property type="match status" value="6"/>
</dbReference>
<gene>
    <name evidence="13" type="ORF">HID58_003329</name>
</gene>
<dbReference type="PRINTS" id="PR00385">
    <property type="entry name" value="P450"/>
</dbReference>
<dbReference type="Pfam" id="PF00067">
    <property type="entry name" value="p450"/>
    <property type="match status" value="6"/>
</dbReference>
<accession>A0ABQ8EPU5</accession>
<dbReference type="InterPro" id="IPR017972">
    <property type="entry name" value="Cyt_P450_CS"/>
</dbReference>
<feature type="transmembrane region" description="Helical" evidence="12">
    <location>
        <begin position="243"/>
        <end position="269"/>
    </location>
</feature>
<dbReference type="Proteomes" id="UP000824890">
    <property type="component" value="Unassembled WGS sequence"/>
</dbReference>
<proteinExistence type="inferred from homology"/>
<keyword evidence="10" id="KW-0503">Monooxygenase</keyword>
<comment type="similarity">
    <text evidence="3">Belongs to the cytochrome P450 family.</text>
</comment>
<dbReference type="InterPro" id="IPR036396">
    <property type="entry name" value="Cyt_P450_sf"/>
</dbReference>
<dbReference type="EMBL" id="JAGKQM010000001">
    <property type="protein sequence ID" value="KAH0943692.1"/>
    <property type="molecule type" value="Genomic_DNA"/>
</dbReference>
<organism evidence="13 14">
    <name type="scientific">Brassica napus</name>
    <name type="common">Rape</name>
    <dbReference type="NCBI Taxonomy" id="3708"/>
    <lineage>
        <taxon>Eukaryota</taxon>
        <taxon>Viridiplantae</taxon>
        <taxon>Streptophyta</taxon>
        <taxon>Embryophyta</taxon>
        <taxon>Tracheophyta</taxon>
        <taxon>Spermatophyta</taxon>
        <taxon>Magnoliopsida</taxon>
        <taxon>eudicotyledons</taxon>
        <taxon>Gunneridae</taxon>
        <taxon>Pentapetalae</taxon>
        <taxon>rosids</taxon>
        <taxon>malvids</taxon>
        <taxon>Brassicales</taxon>
        <taxon>Brassicaceae</taxon>
        <taxon>Brassiceae</taxon>
        <taxon>Brassica</taxon>
    </lineage>
</organism>
<dbReference type="PROSITE" id="PS00086">
    <property type="entry name" value="CYTOCHROME_P450"/>
    <property type="match status" value="5"/>
</dbReference>
<comment type="subcellular location">
    <subcellularLocation>
        <location evidence="2">Membrane</location>
        <topology evidence="2">Single-pass membrane protein</topology>
    </subcellularLocation>
</comment>
<keyword evidence="7 12" id="KW-1133">Transmembrane helix</keyword>
<dbReference type="CDD" id="cd20642">
    <property type="entry name" value="CYP72"/>
    <property type="match status" value="2"/>
</dbReference>
<protein>
    <submittedName>
        <fullName evidence="13">Uncharacterized protein</fullName>
    </submittedName>
</protein>
<evidence type="ECO:0000313" key="13">
    <source>
        <dbReference type="EMBL" id="KAH0943692.1"/>
    </source>
</evidence>
<keyword evidence="6" id="KW-0479">Metal-binding</keyword>
<dbReference type="PANTHER" id="PTHR24282">
    <property type="entry name" value="CYTOCHROME P450 FAMILY MEMBER"/>
    <property type="match status" value="1"/>
</dbReference>
<keyword evidence="5 12" id="KW-0812">Transmembrane</keyword>
<comment type="cofactor">
    <cofactor evidence="1">
        <name>heme</name>
        <dbReference type="ChEBI" id="CHEBI:30413"/>
    </cofactor>
</comment>
<dbReference type="PRINTS" id="PR00463">
    <property type="entry name" value="EP450I"/>
</dbReference>
<dbReference type="InterPro" id="IPR050665">
    <property type="entry name" value="Cytochrome_P450_Monooxygen"/>
</dbReference>
<dbReference type="PANTHER" id="PTHR24282:SF178">
    <property type="entry name" value="CYTOCHROME P450 MONOOXYGENASE"/>
    <property type="match status" value="1"/>
</dbReference>
<evidence type="ECO:0000256" key="8">
    <source>
        <dbReference type="ARBA" id="ARBA00023002"/>
    </source>
</evidence>